<feature type="domain" description="Jacalin-type lectin" evidence="2">
    <location>
        <begin position="308"/>
        <end position="419"/>
    </location>
</feature>
<dbReference type="Gene3D" id="2.100.10.30">
    <property type="entry name" value="Jacalin-like lectin domain"/>
    <property type="match status" value="2"/>
</dbReference>
<evidence type="ECO:0000256" key="1">
    <source>
        <dbReference type="SAM" id="MobiDB-lite"/>
    </source>
</evidence>
<dbReference type="InterPro" id="IPR036404">
    <property type="entry name" value="Jacalin-like_lectin_dom_sf"/>
</dbReference>
<gene>
    <name evidence="3" type="ORF">RDB_LOCUS17456</name>
</gene>
<protein>
    <recommendedName>
        <fullName evidence="2">Jacalin-type lectin domain-containing protein</fullName>
    </recommendedName>
</protein>
<feature type="region of interest" description="Disordered" evidence="1">
    <location>
        <begin position="185"/>
        <end position="205"/>
    </location>
</feature>
<dbReference type="Proteomes" id="UP000663853">
    <property type="component" value="Unassembled WGS sequence"/>
</dbReference>
<proteinExistence type="predicted"/>
<name>A0A8H2XKD4_9AGAM</name>
<dbReference type="EMBL" id="CAJMXA010000304">
    <property type="protein sequence ID" value="CAE6425187.1"/>
    <property type="molecule type" value="Genomic_DNA"/>
</dbReference>
<dbReference type="SUPFAM" id="SSF51101">
    <property type="entry name" value="Mannose-binding lectins"/>
    <property type="match status" value="2"/>
</dbReference>
<dbReference type="AlphaFoldDB" id="A0A8H2XKD4"/>
<evidence type="ECO:0000259" key="2">
    <source>
        <dbReference type="Pfam" id="PF01419"/>
    </source>
</evidence>
<evidence type="ECO:0000313" key="4">
    <source>
        <dbReference type="Proteomes" id="UP000663853"/>
    </source>
</evidence>
<organism evidence="3 4">
    <name type="scientific">Rhizoctonia solani</name>
    <dbReference type="NCBI Taxonomy" id="456999"/>
    <lineage>
        <taxon>Eukaryota</taxon>
        <taxon>Fungi</taxon>
        <taxon>Dikarya</taxon>
        <taxon>Basidiomycota</taxon>
        <taxon>Agaricomycotina</taxon>
        <taxon>Agaricomycetes</taxon>
        <taxon>Cantharellales</taxon>
        <taxon>Ceratobasidiaceae</taxon>
        <taxon>Rhizoctonia</taxon>
    </lineage>
</organism>
<dbReference type="Pfam" id="PF01419">
    <property type="entry name" value="Jacalin"/>
    <property type="match status" value="2"/>
</dbReference>
<sequence>MSDQQNSNDPPAPSNDTAYNMLEELNVFYGVTFDKTTGPHKSSRRVAGVRPDAVNSVRVRHDVSIEDIYPANEVDARSIHIGWPALSELPARPSDAIYDDINPPTKQGNWASRRLVAHRYTVSLRPQDLEPSAAFVKEVENALNLPTDEERLQELRDVCSIWGKWIATDMVIGASLAVTGALPPNQKLTGNPSTSPPQAEDSGPNITQMIDRCLDITNNFEKRFDSRIQGGYPEIFSRNGFDEWLSNALSIDNSSTWEVVKVNQAVPILSLLPGSLQEKIRGLGNKKPPTSHHSIAVGRPGQPNFRGDAQGIKDIRRINVWHNTSTIQDISIEYADRSVSGPYGYGINKPVTSYFSVAQGEFITDVFCWAAPTATPTDIVSIQFAKNTGQASPRYGLPRGTWDPYLLNGRGDALLGLSGIFTNTSITQIQPIWRDDVAEVRYRENAVSHTGPFTYYNEVVSNDYEYLRDPFTTRISKIEFTTVEVHVCNFRVTYSSNRQGDPAVITTPPRGLQYNGTARSWTLTKDEFIKRVRVRQEERGVTLLEFHTNKGVTQTMGVERGNQYNLVPPQPDMVLYYFIVSSDVGVRKMSFVWGAPPRAE</sequence>
<feature type="compositionally biased region" description="Polar residues" evidence="1">
    <location>
        <begin position="186"/>
        <end position="197"/>
    </location>
</feature>
<accession>A0A8H2XKD4</accession>
<reference evidence="3" key="1">
    <citation type="submission" date="2021-01" db="EMBL/GenBank/DDBJ databases">
        <authorList>
            <person name="Kaushik A."/>
        </authorList>
    </citation>
    <scope>NUCLEOTIDE SEQUENCE</scope>
    <source>
        <strain evidence="3">AG6-10EEA</strain>
    </source>
</reference>
<feature type="region of interest" description="Disordered" evidence="1">
    <location>
        <begin position="284"/>
        <end position="303"/>
    </location>
</feature>
<feature type="domain" description="Jacalin-type lectin" evidence="2">
    <location>
        <begin position="473"/>
        <end position="568"/>
    </location>
</feature>
<evidence type="ECO:0000313" key="3">
    <source>
        <dbReference type="EMBL" id="CAE6425187.1"/>
    </source>
</evidence>
<comment type="caution">
    <text evidence="3">The sequence shown here is derived from an EMBL/GenBank/DDBJ whole genome shotgun (WGS) entry which is preliminary data.</text>
</comment>
<dbReference type="InterPro" id="IPR001229">
    <property type="entry name" value="Jacalin-like_lectin_dom"/>
</dbReference>